<dbReference type="STRING" id="709881.SAMN04489832_6636"/>
<dbReference type="InterPro" id="IPR034660">
    <property type="entry name" value="DinB/YfiT-like"/>
</dbReference>
<dbReference type="AlphaFoldDB" id="A0A1N6B3V0"/>
<keyword evidence="3" id="KW-1185">Reference proteome</keyword>
<keyword evidence="2" id="KW-0670">Pyruvate</keyword>
<dbReference type="Proteomes" id="UP000185124">
    <property type="component" value="Unassembled WGS sequence"/>
</dbReference>
<reference evidence="3" key="1">
    <citation type="submission" date="2016-12" db="EMBL/GenBank/DDBJ databases">
        <authorList>
            <person name="Varghese N."/>
            <person name="Submissions S."/>
        </authorList>
    </citation>
    <scope>NUCLEOTIDE SEQUENCE [LARGE SCALE GENOMIC DNA]</scope>
    <source>
        <strain evidence="3">DSM 45599</strain>
    </source>
</reference>
<accession>A0A1N6B3V0</accession>
<feature type="domain" description="Mycothiol-dependent maleylpyruvate isomerase metal-binding" evidence="1">
    <location>
        <begin position="32"/>
        <end position="174"/>
    </location>
</feature>
<sequence length="300" mass="33143">MRYVARSEGRRRGNVAVNRDNDGWGGVRESLDATADRFGELVRTAQHPAAMATPHWSIVDAAAHVVAIAALYTSIVRPGEVPSALSVPALEDRLMATTIDNVSDLNDLVMRHFTERDPETLAQRLRADVNQILGTTENVDPATPVPWLGGSQLPVAAVLAHLLNELLIHGWDIARVARLPWSIPPRDAALYFDLFLVGLLTNDYGRLLDSAEPVRAGRIAVEFRSAYTSTTALVLRDGRVSVEEPGRDLDVRVSFDPPTMNLMMFGRINRPRAVLTRKIVIGGRRPWLLPRFLRTVRAPG</sequence>
<dbReference type="GO" id="GO:0046872">
    <property type="term" value="F:metal ion binding"/>
    <property type="evidence" value="ECO:0007669"/>
    <property type="project" value="InterPro"/>
</dbReference>
<dbReference type="InterPro" id="IPR036527">
    <property type="entry name" value="SCP2_sterol-bd_dom_sf"/>
</dbReference>
<organism evidence="2 3">
    <name type="scientific">Micromonospora cremea</name>
    <dbReference type="NCBI Taxonomy" id="709881"/>
    <lineage>
        <taxon>Bacteria</taxon>
        <taxon>Bacillati</taxon>
        <taxon>Actinomycetota</taxon>
        <taxon>Actinomycetes</taxon>
        <taxon>Micromonosporales</taxon>
        <taxon>Micromonosporaceae</taxon>
        <taxon>Micromonospora</taxon>
    </lineage>
</organism>
<dbReference type="OrthoDB" id="3669840at2"/>
<dbReference type="Gene3D" id="1.20.120.450">
    <property type="entry name" value="dinb family like domain"/>
    <property type="match status" value="1"/>
</dbReference>
<protein>
    <submittedName>
        <fullName evidence="2">Mycothiol maleylpyruvate isomerase N-terminal domain-containing protein</fullName>
    </submittedName>
</protein>
<name>A0A1N6B3V0_9ACTN</name>
<dbReference type="Pfam" id="PF11716">
    <property type="entry name" value="MDMPI_N"/>
    <property type="match status" value="1"/>
</dbReference>
<dbReference type="EMBL" id="FSQT01000002">
    <property type="protein sequence ID" value="SIN40936.1"/>
    <property type="molecule type" value="Genomic_DNA"/>
</dbReference>
<gene>
    <name evidence="2" type="ORF">SAMN04489832_6636</name>
</gene>
<dbReference type="GO" id="GO:0016853">
    <property type="term" value="F:isomerase activity"/>
    <property type="evidence" value="ECO:0007669"/>
    <property type="project" value="UniProtKB-KW"/>
</dbReference>
<dbReference type="SUPFAM" id="SSF109854">
    <property type="entry name" value="DinB/YfiT-like putative metalloenzymes"/>
    <property type="match status" value="1"/>
</dbReference>
<evidence type="ECO:0000259" key="1">
    <source>
        <dbReference type="Pfam" id="PF11716"/>
    </source>
</evidence>
<dbReference type="SUPFAM" id="SSF55718">
    <property type="entry name" value="SCP-like"/>
    <property type="match status" value="1"/>
</dbReference>
<dbReference type="InterPro" id="IPR024344">
    <property type="entry name" value="MDMPI_metal-binding"/>
</dbReference>
<keyword evidence="2" id="KW-0413">Isomerase</keyword>
<proteinExistence type="predicted"/>
<evidence type="ECO:0000313" key="2">
    <source>
        <dbReference type="EMBL" id="SIN40936.1"/>
    </source>
</evidence>
<evidence type="ECO:0000313" key="3">
    <source>
        <dbReference type="Proteomes" id="UP000185124"/>
    </source>
</evidence>